<dbReference type="STRING" id="1817772.A2527_07060"/>
<dbReference type="InterPro" id="IPR035937">
    <property type="entry name" value="FPG_N"/>
</dbReference>
<evidence type="ECO:0000256" key="8">
    <source>
        <dbReference type="ARBA" id="ARBA00022723"/>
    </source>
</evidence>
<evidence type="ECO:0000256" key="7">
    <source>
        <dbReference type="ARBA" id="ARBA00016240"/>
    </source>
</evidence>
<dbReference type="PANTHER" id="PTHR22993">
    <property type="entry name" value="FORMAMIDOPYRIMIDINE-DNA GLYCOSYLASE"/>
    <property type="match status" value="1"/>
</dbReference>
<keyword evidence="8" id="KW-0479">Metal-binding</keyword>
<dbReference type="Proteomes" id="UP000178449">
    <property type="component" value="Unassembled WGS sequence"/>
</dbReference>
<dbReference type="GO" id="GO:0006284">
    <property type="term" value="P:base-excision repair"/>
    <property type="evidence" value="ECO:0007669"/>
    <property type="project" value="InterPro"/>
</dbReference>
<evidence type="ECO:0000256" key="10">
    <source>
        <dbReference type="ARBA" id="ARBA00022771"/>
    </source>
</evidence>
<evidence type="ECO:0000256" key="13">
    <source>
        <dbReference type="ARBA" id="ARBA00023125"/>
    </source>
</evidence>
<evidence type="ECO:0000256" key="15">
    <source>
        <dbReference type="ARBA" id="ARBA00023239"/>
    </source>
</evidence>
<keyword evidence="14" id="KW-0234">DNA repair</keyword>
<evidence type="ECO:0000313" key="23">
    <source>
        <dbReference type="EMBL" id="OGG95465.1"/>
    </source>
</evidence>
<keyword evidence="12" id="KW-0862">Zinc</keyword>
<keyword evidence="11" id="KW-0378">Hydrolase</keyword>
<evidence type="ECO:0000256" key="5">
    <source>
        <dbReference type="ARBA" id="ARBA00012024"/>
    </source>
</evidence>
<evidence type="ECO:0000256" key="18">
    <source>
        <dbReference type="ARBA" id="ARBA00030638"/>
    </source>
</evidence>
<organism evidence="23 24">
    <name type="scientific">Candidatus Lambdaproteobacteria bacterium RIFOXYD2_FULL_50_16</name>
    <dbReference type="NCBI Taxonomy" id="1817772"/>
    <lineage>
        <taxon>Bacteria</taxon>
        <taxon>Pseudomonadati</taxon>
        <taxon>Pseudomonadota</taxon>
        <taxon>Candidatus Lambdaproteobacteria</taxon>
    </lineage>
</organism>
<dbReference type="SUPFAM" id="SSF81624">
    <property type="entry name" value="N-terminal domain of MutM-like DNA repair proteins"/>
    <property type="match status" value="1"/>
</dbReference>
<dbReference type="PROSITE" id="PS51068">
    <property type="entry name" value="FPG_CAT"/>
    <property type="match status" value="1"/>
</dbReference>
<dbReference type="Gene3D" id="3.20.190.10">
    <property type="entry name" value="MutM-like, N-terminal"/>
    <property type="match status" value="1"/>
</dbReference>
<dbReference type="SMART" id="SM01232">
    <property type="entry name" value="H2TH"/>
    <property type="match status" value="1"/>
</dbReference>
<dbReference type="FunFam" id="1.10.8.50:FF:000003">
    <property type="entry name" value="Formamidopyrimidine-DNA glycosylase"/>
    <property type="match status" value="1"/>
</dbReference>
<keyword evidence="13" id="KW-0238">DNA-binding</keyword>
<dbReference type="SMART" id="SM00898">
    <property type="entry name" value="Fapy_DNA_glyco"/>
    <property type="match status" value="1"/>
</dbReference>
<comment type="similarity">
    <text evidence="3">Belongs to the FPG family.</text>
</comment>
<comment type="caution">
    <text evidence="23">The sequence shown here is derived from an EMBL/GenBank/DDBJ whole genome shotgun (WGS) entry which is preliminary data.</text>
</comment>
<evidence type="ECO:0000256" key="20">
    <source>
        <dbReference type="PROSITE-ProRule" id="PRU00391"/>
    </source>
</evidence>
<feature type="domain" description="FPG-type" evidence="21">
    <location>
        <begin position="235"/>
        <end position="269"/>
    </location>
</feature>
<evidence type="ECO:0000256" key="6">
    <source>
        <dbReference type="ARBA" id="ARBA00012720"/>
    </source>
</evidence>
<dbReference type="InterPro" id="IPR015887">
    <property type="entry name" value="DNA_glyclase_Znf_dom_DNA_BS"/>
</dbReference>
<dbReference type="Pfam" id="PF01149">
    <property type="entry name" value="Fapy_DNA_glyco"/>
    <property type="match status" value="1"/>
</dbReference>
<evidence type="ECO:0000256" key="17">
    <source>
        <dbReference type="ARBA" id="ARBA00023295"/>
    </source>
</evidence>
<dbReference type="GO" id="GO:0003684">
    <property type="term" value="F:damaged DNA binding"/>
    <property type="evidence" value="ECO:0007669"/>
    <property type="project" value="InterPro"/>
</dbReference>
<comment type="cofactor">
    <cofactor evidence="2">
        <name>Zn(2+)</name>
        <dbReference type="ChEBI" id="CHEBI:29105"/>
    </cofactor>
</comment>
<dbReference type="InterPro" id="IPR010663">
    <property type="entry name" value="Znf_FPG/IleRS"/>
</dbReference>
<proteinExistence type="inferred from homology"/>
<keyword evidence="10 20" id="KW-0863">Zinc-finger</keyword>
<evidence type="ECO:0000256" key="11">
    <source>
        <dbReference type="ARBA" id="ARBA00022801"/>
    </source>
</evidence>
<dbReference type="Pfam" id="PF06827">
    <property type="entry name" value="zf-FPG_IleRS"/>
    <property type="match status" value="1"/>
</dbReference>
<dbReference type="Gene3D" id="1.10.8.50">
    <property type="match status" value="1"/>
</dbReference>
<evidence type="ECO:0000256" key="4">
    <source>
        <dbReference type="ARBA" id="ARBA00011245"/>
    </source>
</evidence>
<evidence type="ECO:0000256" key="9">
    <source>
        <dbReference type="ARBA" id="ARBA00022763"/>
    </source>
</evidence>
<sequence length="269" mass="30044">MPELPEVETLRRELSQALVGFCIKKVTVNRASVVKGAPDSLKALNGRAFGPVLRRAKYLLFTFGEGPTLLAHLGMSGKFIVDQNQTHQGPHDRVVFDLDQGRRLIFCEMRCFGFLELAEKVERHPRLSKLGKDPLETLNPNWLKAQWQGRKKPVKSLLLDQNILAGIGNIYASEILFAAQIHPQTPGGDLGLKQLSRLLKETKRILELALVHNGTSISDYRRVDDKTGEFQDFLQVYGQAEAPCPVCGAPIQRLVQSGRSSFFCGHCQK</sequence>
<dbReference type="PROSITE" id="PS51066">
    <property type="entry name" value="ZF_FPG_2"/>
    <property type="match status" value="1"/>
</dbReference>
<reference evidence="23 24" key="1">
    <citation type="journal article" date="2016" name="Nat. Commun.">
        <title>Thousands of microbial genomes shed light on interconnected biogeochemical processes in an aquifer system.</title>
        <authorList>
            <person name="Anantharaman K."/>
            <person name="Brown C.T."/>
            <person name="Hug L.A."/>
            <person name="Sharon I."/>
            <person name="Castelle C.J."/>
            <person name="Probst A.J."/>
            <person name="Thomas B.C."/>
            <person name="Singh A."/>
            <person name="Wilkins M.J."/>
            <person name="Karaoz U."/>
            <person name="Brodie E.L."/>
            <person name="Williams K.H."/>
            <person name="Hubbard S.S."/>
            <person name="Banfield J.F."/>
        </authorList>
    </citation>
    <scope>NUCLEOTIDE SEQUENCE [LARGE SCALE GENOMIC DNA]</scope>
</reference>
<dbReference type="NCBIfam" id="NF002211">
    <property type="entry name" value="PRK01103.1"/>
    <property type="match status" value="1"/>
</dbReference>
<keyword evidence="16" id="KW-0511">Multifunctional enzyme</keyword>
<evidence type="ECO:0000256" key="19">
    <source>
        <dbReference type="ARBA" id="ARBA00044632"/>
    </source>
</evidence>
<evidence type="ECO:0000256" key="1">
    <source>
        <dbReference type="ARBA" id="ARBA00001668"/>
    </source>
</evidence>
<evidence type="ECO:0000313" key="24">
    <source>
        <dbReference type="Proteomes" id="UP000178449"/>
    </source>
</evidence>
<protein>
    <recommendedName>
        <fullName evidence="7">Formamidopyrimidine-DNA glycosylase</fullName>
        <ecNumber evidence="5">3.2.2.23</ecNumber>
        <ecNumber evidence="6">4.2.99.18</ecNumber>
    </recommendedName>
    <alternativeName>
        <fullName evidence="18">DNA-(apurinic or apyrimidinic site) lyase MutM</fullName>
    </alternativeName>
</protein>
<evidence type="ECO:0000256" key="3">
    <source>
        <dbReference type="ARBA" id="ARBA00009409"/>
    </source>
</evidence>
<dbReference type="InterPro" id="IPR015886">
    <property type="entry name" value="H2TH_FPG"/>
</dbReference>
<dbReference type="EC" id="4.2.99.18" evidence="6"/>
<evidence type="ECO:0000259" key="22">
    <source>
        <dbReference type="PROSITE" id="PS51068"/>
    </source>
</evidence>
<accession>A0A1F6GBH6</accession>
<dbReference type="EMBL" id="MFNE01000022">
    <property type="protein sequence ID" value="OGG95465.1"/>
    <property type="molecule type" value="Genomic_DNA"/>
</dbReference>
<dbReference type="GO" id="GO:0140078">
    <property type="term" value="F:class I DNA-(apurinic or apyrimidinic site) endonuclease activity"/>
    <property type="evidence" value="ECO:0007669"/>
    <property type="project" value="UniProtKB-EC"/>
</dbReference>
<evidence type="ECO:0000259" key="21">
    <source>
        <dbReference type="PROSITE" id="PS51066"/>
    </source>
</evidence>
<gene>
    <name evidence="23" type="ORF">A2527_07060</name>
</gene>
<dbReference type="CDD" id="cd08966">
    <property type="entry name" value="EcFpg-like_N"/>
    <property type="match status" value="1"/>
</dbReference>
<feature type="domain" description="Formamidopyrimidine-DNA glycosylase catalytic" evidence="22">
    <location>
        <begin position="2"/>
        <end position="113"/>
    </location>
</feature>
<dbReference type="InterPro" id="IPR000214">
    <property type="entry name" value="Znf_DNA_glyclase/AP_lyase"/>
</dbReference>
<dbReference type="Pfam" id="PF06831">
    <property type="entry name" value="H2TH"/>
    <property type="match status" value="1"/>
</dbReference>
<evidence type="ECO:0000256" key="16">
    <source>
        <dbReference type="ARBA" id="ARBA00023268"/>
    </source>
</evidence>
<evidence type="ECO:0000256" key="14">
    <source>
        <dbReference type="ARBA" id="ARBA00023204"/>
    </source>
</evidence>
<dbReference type="GO" id="GO:0034039">
    <property type="term" value="F:8-oxo-7,8-dihydroguanine DNA N-glycosylase activity"/>
    <property type="evidence" value="ECO:0007669"/>
    <property type="project" value="TreeGrafter"/>
</dbReference>
<dbReference type="NCBIfam" id="TIGR00577">
    <property type="entry name" value="fpg"/>
    <property type="match status" value="1"/>
</dbReference>
<dbReference type="PROSITE" id="PS01242">
    <property type="entry name" value="ZF_FPG_1"/>
    <property type="match status" value="1"/>
</dbReference>
<dbReference type="SUPFAM" id="SSF46946">
    <property type="entry name" value="S13-like H2TH domain"/>
    <property type="match status" value="1"/>
</dbReference>
<keyword evidence="9" id="KW-0227">DNA damage</keyword>
<dbReference type="InterPro" id="IPR010979">
    <property type="entry name" value="Ribosomal_uS13-like_H2TH"/>
</dbReference>
<name>A0A1F6GBH6_9PROT</name>
<comment type="catalytic activity">
    <reaction evidence="19">
        <text>2'-deoxyribonucleotide-(2'-deoxyribose 5'-phosphate)-2'-deoxyribonucleotide-DNA = a 3'-end 2'-deoxyribonucleotide-(2,3-dehydro-2,3-deoxyribose 5'-phosphate)-DNA + a 5'-end 5'-phospho-2'-deoxyribonucleoside-DNA + H(+)</text>
        <dbReference type="Rhea" id="RHEA:66592"/>
        <dbReference type="Rhea" id="RHEA-COMP:13180"/>
        <dbReference type="Rhea" id="RHEA-COMP:16897"/>
        <dbReference type="Rhea" id="RHEA-COMP:17067"/>
        <dbReference type="ChEBI" id="CHEBI:15378"/>
        <dbReference type="ChEBI" id="CHEBI:136412"/>
        <dbReference type="ChEBI" id="CHEBI:157695"/>
        <dbReference type="ChEBI" id="CHEBI:167181"/>
        <dbReference type="EC" id="4.2.99.18"/>
    </reaction>
</comment>
<evidence type="ECO:0000256" key="12">
    <source>
        <dbReference type="ARBA" id="ARBA00022833"/>
    </source>
</evidence>
<dbReference type="PANTHER" id="PTHR22993:SF9">
    <property type="entry name" value="FORMAMIDOPYRIMIDINE-DNA GLYCOSYLASE"/>
    <property type="match status" value="1"/>
</dbReference>
<dbReference type="AlphaFoldDB" id="A0A1F6GBH6"/>
<dbReference type="InterPro" id="IPR020629">
    <property type="entry name" value="FPG_Glyclase"/>
</dbReference>
<comment type="catalytic activity">
    <reaction evidence="1">
        <text>Hydrolysis of DNA containing ring-opened 7-methylguanine residues, releasing 2,6-diamino-4-hydroxy-5-(N-methyl)formamidopyrimidine.</text>
        <dbReference type="EC" id="3.2.2.23"/>
    </reaction>
</comment>
<dbReference type="EC" id="3.2.2.23" evidence="5"/>
<dbReference type="GO" id="GO:0008270">
    <property type="term" value="F:zinc ion binding"/>
    <property type="evidence" value="ECO:0007669"/>
    <property type="project" value="UniProtKB-KW"/>
</dbReference>
<keyword evidence="17" id="KW-0326">Glycosidase</keyword>
<dbReference type="SUPFAM" id="SSF57716">
    <property type="entry name" value="Glucocorticoid receptor-like (DNA-binding domain)"/>
    <property type="match status" value="1"/>
</dbReference>
<dbReference type="InterPro" id="IPR012319">
    <property type="entry name" value="FPG_cat"/>
</dbReference>
<comment type="subunit">
    <text evidence="4">Monomer.</text>
</comment>
<keyword evidence="15" id="KW-0456">Lyase</keyword>
<evidence type="ECO:0000256" key="2">
    <source>
        <dbReference type="ARBA" id="ARBA00001947"/>
    </source>
</evidence>